<sequence>MYETEEVLACVEWLRAFNDGRPPSECVDVYGVDVQSAAGAASALRDWLTALRARDDSPSPAILDADLLDALDDAADGVFEGEDVDEDRLRTAERAADALAEWFDSDDSVPETAPLARRHLRTLRQACEFARTGREADRTEQWGLRDQFMAENVAWIREHTGADVVAVWAHNNHVKTGRLGGDGHPSLTMGEHLARRFGDGYYALGAQFARGTARAYAPVDPETVEVEDEAVEFDGTTLAMTELDVPAPPADSVPALFSRLDADGALLDYRSLPDDSPLSSWLADERPHRFVAGVVHPDEDDAFARSHRSVAVFDGAFFVEAATPTTPL</sequence>
<protein>
    <recommendedName>
        <fullName evidence="3">Erythromycin esterase</fullName>
    </recommendedName>
</protein>
<dbReference type="PANTHER" id="PTHR31299:SF0">
    <property type="entry name" value="ESTERASE, PUTATIVE (AFU_ORTHOLOGUE AFUA_1G05850)-RELATED"/>
    <property type="match status" value="1"/>
</dbReference>
<evidence type="ECO:0000313" key="1">
    <source>
        <dbReference type="EMBL" id="MXR19949.1"/>
    </source>
</evidence>
<dbReference type="EMBL" id="WUUU01000021">
    <property type="protein sequence ID" value="MXR19949.1"/>
    <property type="molecule type" value="Genomic_DNA"/>
</dbReference>
<dbReference type="Gene3D" id="3.30.1870.10">
    <property type="entry name" value="EreA-like, domain 2"/>
    <property type="match status" value="1"/>
</dbReference>
<dbReference type="GO" id="GO:0046677">
    <property type="term" value="P:response to antibiotic"/>
    <property type="evidence" value="ECO:0007669"/>
    <property type="project" value="InterPro"/>
</dbReference>
<dbReference type="InterPro" id="IPR052036">
    <property type="entry name" value="Hydrolase/PRTase-associated"/>
</dbReference>
<dbReference type="PANTHER" id="PTHR31299">
    <property type="entry name" value="ESTERASE, PUTATIVE (AFU_ORTHOLOGUE AFUA_1G05850)-RELATED"/>
    <property type="match status" value="1"/>
</dbReference>
<dbReference type="Pfam" id="PF05139">
    <property type="entry name" value="Erythro_esteras"/>
    <property type="match status" value="1"/>
</dbReference>
<dbReference type="Gene3D" id="1.20.1440.30">
    <property type="entry name" value="Biosynthetic Protein domain"/>
    <property type="match status" value="1"/>
</dbReference>
<dbReference type="RefSeq" id="WP_159525512.1">
    <property type="nucleotide sequence ID" value="NZ_WUUU01000021.1"/>
</dbReference>
<organism evidence="1 2">
    <name type="scientific">Halobacterium bonnevillei</name>
    <dbReference type="NCBI Taxonomy" id="2692200"/>
    <lineage>
        <taxon>Archaea</taxon>
        <taxon>Methanobacteriati</taxon>
        <taxon>Methanobacteriota</taxon>
        <taxon>Stenosarchaea group</taxon>
        <taxon>Halobacteria</taxon>
        <taxon>Halobacteriales</taxon>
        <taxon>Halobacteriaceae</taxon>
        <taxon>Halobacterium</taxon>
    </lineage>
</organism>
<dbReference type="InterPro" id="IPR007815">
    <property type="entry name" value="Emycin_Estase"/>
</dbReference>
<accession>A0A6B0SQR7</accession>
<dbReference type="AlphaFoldDB" id="A0A6B0SQR7"/>
<name>A0A6B0SQR7_9EURY</name>
<dbReference type="CDD" id="cd14728">
    <property type="entry name" value="Ere-like"/>
    <property type="match status" value="1"/>
</dbReference>
<comment type="caution">
    <text evidence="1">The sequence shown here is derived from an EMBL/GenBank/DDBJ whole genome shotgun (WGS) entry which is preliminary data.</text>
</comment>
<evidence type="ECO:0000313" key="2">
    <source>
        <dbReference type="Proteomes" id="UP000471521"/>
    </source>
</evidence>
<evidence type="ECO:0008006" key="3">
    <source>
        <dbReference type="Google" id="ProtNLM"/>
    </source>
</evidence>
<dbReference type="Proteomes" id="UP000471521">
    <property type="component" value="Unassembled WGS sequence"/>
</dbReference>
<dbReference type="OrthoDB" id="260438at2157"/>
<dbReference type="Gene3D" id="3.40.1660.10">
    <property type="entry name" value="EreA-like (biosynthetic domain)"/>
    <property type="match status" value="1"/>
</dbReference>
<proteinExistence type="predicted"/>
<reference evidence="1 2" key="1">
    <citation type="submission" date="2019-12" db="EMBL/GenBank/DDBJ databases">
        <title>Isolation and characterization of three novel carbon monoxide-oxidizing members of Halobacteria from salione crusts and soils.</title>
        <authorList>
            <person name="Myers M.R."/>
            <person name="King G.M."/>
        </authorList>
    </citation>
    <scope>NUCLEOTIDE SEQUENCE [LARGE SCALE GENOMIC DNA]</scope>
    <source>
        <strain evidence="1 2">PCN9</strain>
    </source>
</reference>
<gene>
    <name evidence="1" type="ORF">GRX66_04800</name>
</gene>
<dbReference type="SUPFAM" id="SSF159501">
    <property type="entry name" value="EreA/ChaN-like"/>
    <property type="match status" value="1"/>
</dbReference>
<keyword evidence="2" id="KW-1185">Reference proteome</keyword>